<name>A0A0E3BRJ6_9BURK</name>
<feature type="compositionally biased region" description="Polar residues" evidence="1">
    <location>
        <begin position="23"/>
        <end position="54"/>
    </location>
</feature>
<protein>
    <submittedName>
        <fullName evidence="2">Uncharacterized protein</fullName>
    </submittedName>
</protein>
<reference evidence="2 3" key="1">
    <citation type="submission" date="2013-09" db="EMBL/GenBank/DDBJ databases">
        <title>High correlation between genotypes and phenotypes of environmental bacteria Comamonas testosteroni strains.</title>
        <authorList>
            <person name="Liu L."/>
            <person name="Zhu W."/>
            <person name="Xia X."/>
            <person name="Xu B."/>
            <person name="Luo M."/>
            <person name="Wang G."/>
        </authorList>
    </citation>
    <scope>NUCLEOTIDE SEQUENCE [LARGE SCALE GENOMIC DNA]</scope>
    <source>
        <strain evidence="2 3">DF2</strain>
    </source>
</reference>
<gene>
    <name evidence="2" type="ORF">P608_18135</name>
</gene>
<keyword evidence="3" id="KW-1185">Reference proteome</keyword>
<dbReference type="EMBL" id="AWTP01000122">
    <property type="protein sequence ID" value="KGH08852.1"/>
    <property type="molecule type" value="Genomic_DNA"/>
</dbReference>
<evidence type="ECO:0000313" key="3">
    <source>
        <dbReference type="Proteomes" id="UP000029549"/>
    </source>
</evidence>
<organism evidence="2 3">
    <name type="scientific">Comamonas thiooxydans</name>
    <dbReference type="NCBI Taxonomy" id="363952"/>
    <lineage>
        <taxon>Bacteria</taxon>
        <taxon>Pseudomonadati</taxon>
        <taxon>Pseudomonadota</taxon>
        <taxon>Betaproteobacteria</taxon>
        <taxon>Burkholderiales</taxon>
        <taxon>Comamonadaceae</taxon>
        <taxon>Comamonas</taxon>
    </lineage>
</organism>
<sequence length="221" mass="22575">MDWTGTTTNSDGTKTEGKTTTTCSNGVCESTTTKTTKDANGNVTGTTTSTDKVSQDQYCAKTKNKDSMLCAAVNANPVPGKDSQSGTGSGTGSGDGDGDGCTITDCGNDTGGGPGKAGLPGTGAGEFGKLYEPKYPQGPVEVWKQSSAGIKNSGLGSLAMALMPKIADGGSAPVWIVDLNFRPLGDFGTHDISPPLWLWEVLKAITILTALITARRLIFGG</sequence>
<feature type="region of interest" description="Disordered" evidence="1">
    <location>
        <begin position="1"/>
        <end position="54"/>
    </location>
</feature>
<feature type="compositionally biased region" description="Low complexity" evidence="1">
    <location>
        <begin position="1"/>
        <end position="22"/>
    </location>
</feature>
<dbReference type="AlphaFoldDB" id="A0A0E3BRJ6"/>
<comment type="caution">
    <text evidence="2">The sequence shown here is derived from an EMBL/GenBank/DDBJ whole genome shotgun (WGS) entry which is preliminary data.</text>
</comment>
<evidence type="ECO:0000313" key="2">
    <source>
        <dbReference type="EMBL" id="KGH08852.1"/>
    </source>
</evidence>
<dbReference type="Proteomes" id="UP000029549">
    <property type="component" value="Unassembled WGS sequence"/>
</dbReference>
<evidence type="ECO:0000256" key="1">
    <source>
        <dbReference type="SAM" id="MobiDB-lite"/>
    </source>
</evidence>
<feature type="region of interest" description="Disordered" evidence="1">
    <location>
        <begin position="74"/>
        <end position="96"/>
    </location>
</feature>
<proteinExistence type="predicted"/>
<accession>A0A0E3BRJ6</accession>